<dbReference type="Pfam" id="PF06719">
    <property type="entry name" value="AraC_N"/>
    <property type="match status" value="1"/>
</dbReference>
<accession>A0ABU0HCR5</accession>
<evidence type="ECO:0000259" key="4">
    <source>
        <dbReference type="PROSITE" id="PS01124"/>
    </source>
</evidence>
<dbReference type="InterPro" id="IPR018060">
    <property type="entry name" value="HTH_AraC"/>
</dbReference>
<dbReference type="PANTHER" id="PTHR43436">
    <property type="entry name" value="ARAC-FAMILY TRANSCRIPTIONAL REGULATOR"/>
    <property type="match status" value="1"/>
</dbReference>
<dbReference type="PROSITE" id="PS00041">
    <property type="entry name" value="HTH_ARAC_FAMILY_1"/>
    <property type="match status" value="1"/>
</dbReference>
<comment type="caution">
    <text evidence="5">The sequence shown here is derived from an EMBL/GenBank/DDBJ whole genome shotgun (WGS) entry which is preliminary data.</text>
</comment>
<dbReference type="Pfam" id="PF12833">
    <property type="entry name" value="HTH_18"/>
    <property type="match status" value="1"/>
</dbReference>
<feature type="domain" description="HTH araC/xylS-type" evidence="4">
    <location>
        <begin position="56"/>
        <end position="154"/>
    </location>
</feature>
<evidence type="ECO:0000256" key="3">
    <source>
        <dbReference type="ARBA" id="ARBA00023163"/>
    </source>
</evidence>
<dbReference type="RefSeq" id="WP_266350179.1">
    <property type="nucleotide sequence ID" value="NZ_JAPKNG010000005.1"/>
</dbReference>
<dbReference type="PANTHER" id="PTHR43436:SF1">
    <property type="entry name" value="TRANSCRIPTIONAL REGULATORY PROTEIN"/>
    <property type="match status" value="1"/>
</dbReference>
<dbReference type="InterPro" id="IPR009594">
    <property type="entry name" value="Tscrpt_reg_HTH_AraC_N"/>
</dbReference>
<evidence type="ECO:0000313" key="6">
    <source>
        <dbReference type="Proteomes" id="UP001241603"/>
    </source>
</evidence>
<organism evidence="5 6">
    <name type="scientific">Kaistia dalseonensis</name>
    <dbReference type="NCBI Taxonomy" id="410840"/>
    <lineage>
        <taxon>Bacteria</taxon>
        <taxon>Pseudomonadati</taxon>
        <taxon>Pseudomonadota</taxon>
        <taxon>Alphaproteobacteria</taxon>
        <taxon>Hyphomicrobiales</taxon>
        <taxon>Kaistiaceae</taxon>
        <taxon>Kaistia</taxon>
    </lineage>
</organism>
<dbReference type="PROSITE" id="PS01124">
    <property type="entry name" value="HTH_ARAC_FAMILY_2"/>
    <property type="match status" value="1"/>
</dbReference>
<dbReference type="EMBL" id="JAUSVO010000005">
    <property type="protein sequence ID" value="MDQ0439289.1"/>
    <property type="molecule type" value="Genomic_DNA"/>
</dbReference>
<name>A0ABU0HCR5_9HYPH</name>
<protein>
    <submittedName>
        <fullName evidence="5">Transcriptional regulator GlxA family with amidase domain</fullName>
    </submittedName>
</protein>
<keyword evidence="2" id="KW-0238">DNA-binding</keyword>
<dbReference type="SUPFAM" id="SSF46689">
    <property type="entry name" value="Homeodomain-like"/>
    <property type="match status" value="2"/>
</dbReference>
<dbReference type="Gene3D" id="1.10.10.60">
    <property type="entry name" value="Homeodomain-like"/>
    <property type="match status" value="2"/>
</dbReference>
<evidence type="ECO:0000313" key="5">
    <source>
        <dbReference type="EMBL" id="MDQ0439289.1"/>
    </source>
</evidence>
<proteinExistence type="predicted"/>
<evidence type="ECO:0000256" key="2">
    <source>
        <dbReference type="ARBA" id="ARBA00023125"/>
    </source>
</evidence>
<dbReference type="InterPro" id="IPR009057">
    <property type="entry name" value="Homeodomain-like_sf"/>
</dbReference>
<dbReference type="InterPro" id="IPR018062">
    <property type="entry name" value="HTH_AraC-typ_CS"/>
</dbReference>
<sequence length="156" mass="17503">MIGCLIRLLSLAKNPEAIPAIQPLIVRELCYWILSDPQGQDVRRLVLAKGAVARVIEAVHYLREHYQHPLRIDELAATAAMSPASFYHHFKALTSMTPLQYQKQMRLLEARSLLAESSVNIANVAYAVGYGSVSQFHREYKRAFGGSPRSDVIIPM</sequence>
<gene>
    <name evidence="5" type="ORF">QO014_003690</name>
</gene>
<keyword evidence="1" id="KW-0805">Transcription regulation</keyword>
<keyword evidence="6" id="KW-1185">Reference proteome</keyword>
<keyword evidence="3" id="KW-0804">Transcription</keyword>
<reference evidence="5 6" key="1">
    <citation type="submission" date="2023-07" db="EMBL/GenBank/DDBJ databases">
        <title>Genomic Encyclopedia of Type Strains, Phase IV (KMG-IV): sequencing the most valuable type-strain genomes for metagenomic binning, comparative biology and taxonomic classification.</title>
        <authorList>
            <person name="Goeker M."/>
        </authorList>
    </citation>
    <scope>NUCLEOTIDE SEQUENCE [LARGE SCALE GENOMIC DNA]</scope>
    <source>
        <strain evidence="5 6">B6-8</strain>
    </source>
</reference>
<evidence type="ECO:0000256" key="1">
    <source>
        <dbReference type="ARBA" id="ARBA00023015"/>
    </source>
</evidence>
<dbReference type="SMART" id="SM00342">
    <property type="entry name" value="HTH_ARAC"/>
    <property type="match status" value="1"/>
</dbReference>
<dbReference type="Proteomes" id="UP001241603">
    <property type="component" value="Unassembled WGS sequence"/>
</dbReference>